<dbReference type="PROSITE" id="PS51819">
    <property type="entry name" value="VOC"/>
    <property type="match status" value="1"/>
</dbReference>
<dbReference type="SUPFAM" id="SSF54593">
    <property type="entry name" value="Glyoxalase/Bleomycin resistance protein/Dihydroxybiphenyl dioxygenase"/>
    <property type="match status" value="1"/>
</dbReference>
<feature type="domain" description="VOC" evidence="1">
    <location>
        <begin position="4"/>
        <end position="119"/>
    </location>
</feature>
<dbReference type="Proteomes" id="UP000460272">
    <property type="component" value="Unassembled WGS sequence"/>
</dbReference>
<dbReference type="AlphaFoldDB" id="A0A6P2C6I2"/>
<dbReference type="OrthoDB" id="3212826at2"/>
<evidence type="ECO:0000313" key="2">
    <source>
        <dbReference type="EMBL" id="TVZ06888.1"/>
    </source>
</evidence>
<reference evidence="2 3" key="1">
    <citation type="submission" date="2018-11" db="EMBL/GenBank/DDBJ databases">
        <title>Trebonia kvetii gen.nov., sp.nov., a novel acidophilic actinobacterium, and proposal of the new actinobacterial family Treboniaceae fam. nov.</title>
        <authorList>
            <person name="Rapoport D."/>
            <person name="Sagova-Mareckova M."/>
            <person name="Sedlacek I."/>
            <person name="Provaznik J."/>
            <person name="Kralova S."/>
            <person name="Pavlinic D."/>
            <person name="Benes V."/>
            <person name="Kopecky J."/>
        </authorList>
    </citation>
    <scope>NUCLEOTIDE SEQUENCE [LARGE SCALE GENOMIC DNA]</scope>
    <source>
        <strain evidence="2 3">15Tr583</strain>
    </source>
</reference>
<organism evidence="2 3">
    <name type="scientific">Trebonia kvetii</name>
    <dbReference type="NCBI Taxonomy" id="2480626"/>
    <lineage>
        <taxon>Bacteria</taxon>
        <taxon>Bacillati</taxon>
        <taxon>Actinomycetota</taxon>
        <taxon>Actinomycetes</taxon>
        <taxon>Streptosporangiales</taxon>
        <taxon>Treboniaceae</taxon>
        <taxon>Trebonia</taxon>
    </lineage>
</organism>
<dbReference type="RefSeq" id="WP_145851644.1">
    <property type="nucleotide sequence ID" value="NZ_RPFW01000001.1"/>
</dbReference>
<dbReference type="PANTHER" id="PTHR35908:SF1">
    <property type="entry name" value="CONSERVED PROTEIN"/>
    <property type="match status" value="1"/>
</dbReference>
<keyword evidence="3" id="KW-1185">Reference proteome</keyword>
<gene>
    <name evidence="2" type="ORF">EAS64_05980</name>
</gene>
<dbReference type="Gene3D" id="3.10.180.10">
    <property type="entry name" value="2,3-Dihydroxybiphenyl 1,2-Dioxygenase, domain 1"/>
    <property type="match status" value="1"/>
</dbReference>
<dbReference type="InterPro" id="IPR041581">
    <property type="entry name" value="Glyoxalase_6"/>
</dbReference>
<protein>
    <submittedName>
        <fullName evidence="2">VOC family protein</fullName>
    </submittedName>
</protein>
<proteinExistence type="predicted"/>
<dbReference type="InterPro" id="IPR029068">
    <property type="entry name" value="Glyas_Bleomycin-R_OHBP_Dase"/>
</dbReference>
<dbReference type="Pfam" id="PF18029">
    <property type="entry name" value="Glyoxalase_6"/>
    <property type="match status" value="1"/>
</dbReference>
<evidence type="ECO:0000313" key="3">
    <source>
        <dbReference type="Proteomes" id="UP000460272"/>
    </source>
</evidence>
<comment type="caution">
    <text evidence="2">The sequence shown here is derived from an EMBL/GenBank/DDBJ whole genome shotgun (WGS) entry which is preliminary data.</text>
</comment>
<dbReference type="InterPro" id="IPR037523">
    <property type="entry name" value="VOC_core"/>
</dbReference>
<dbReference type="PANTHER" id="PTHR35908">
    <property type="entry name" value="HYPOTHETICAL FUSION PROTEIN"/>
    <property type="match status" value="1"/>
</dbReference>
<accession>A0A6P2C6I2</accession>
<evidence type="ECO:0000259" key="1">
    <source>
        <dbReference type="PROSITE" id="PS51819"/>
    </source>
</evidence>
<dbReference type="EMBL" id="RPFW01000001">
    <property type="protein sequence ID" value="TVZ06888.1"/>
    <property type="molecule type" value="Genomic_DNA"/>
</dbReference>
<sequence length="121" mass="13245">MPAKVGYLMIDAARPAALAGFWCGLLALSTAAESDDGDYLVLSPTEDGLTLGFQRVADAKLGKNRLHLDLMVDDLDEVTAEVERLGGRWLEPGTTRDLDEFRWRCMADPEGNEFDIAVLTS</sequence>
<name>A0A6P2C6I2_9ACTN</name>